<feature type="region of interest" description="Disordered" evidence="1">
    <location>
        <begin position="56"/>
        <end position="132"/>
    </location>
</feature>
<accession>A0A1I2BT01</accession>
<keyword evidence="3" id="KW-1185">Reference proteome</keyword>
<reference evidence="2 3" key="1">
    <citation type="submission" date="2016-10" db="EMBL/GenBank/DDBJ databases">
        <authorList>
            <person name="de Groot N.N."/>
        </authorList>
    </citation>
    <scope>NUCLEOTIDE SEQUENCE [LARGE SCALE GENOMIC DNA]</scope>
    <source>
        <strain evidence="2 3">DSM 23995</strain>
    </source>
</reference>
<feature type="compositionally biased region" description="Basic and acidic residues" evidence="1">
    <location>
        <begin position="1"/>
        <end position="14"/>
    </location>
</feature>
<evidence type="ECO:0000313" key="2">
    <source>
        <dbReference type="EMBL" id="SFE59147.1"/>
    </source>
</evidence>
<sequence>MVACSQRREVEKGGHHPSRCVPSEEESRARKSPFEPLRAHRGRIATKEVTIRTVACPQGRSREHGGHHPNRCVPTGEESRARRSSSEPLRAHRGGVASKEVIIRTVACPQGRSREHGGHHPSPSVPSREYHL</sequence>
<organism evidence="2 3">
    <name type="scientific">Alteribacillus iranensis</name>
    <dbReference type="NCBI Taxonomy" id="930128"/>
    <lineage>
        <taxon>Bacteria</taxon>
        <taxon>Bacillati</taxon>
        <taxon>Bacillota</taxon>
        <taxon>Bacilli</taxon>
        <taxon>Bacillales</taxon>
        <taxon>Bacillaceae</taxon>
        <taxon>Alteribacillus</taxon>
    </lineage>
</organism>
<dbReference type="AlphaFoldDB" id="A0A1I2BT01"/>
<proteinExistence type="predicted"/>
<dbReference type="EMBL" id="FONT01000002">
    <property type="protein sequence ID" value="SFE59147.1"/>
    <property type="molecule type" value="Genomic_DNA"/>
</dbReference>
<protein>
    <submittedName>
        <fullName evidence="2">Uncharacterized protein</fullName>
    </submittedName>
</protein>
<feature type="region of interest" description="Disordered" evidence="1">
    <location>
        <begin position="1"/>
        <end position="44"/>
    </location>
</feature>
<dbReference type="Proteomes" id="UP000199516">
    <property type="component" value="Unassembled WGS sequence"/>
</dbReference>
<evidence type="ECO:0000256" key="1">
    <source>
        <dbReference type="SAM" id="MobiDB-lite"/>
    </source>
</evidence>
<gene>
    <name evidence="2" type="ORF">SAMN05192532_102487</name>
</gene>
<name>A0A1I2BT01_9BACI</name>
<evidence type="ECO:0000313" key="3">
    <source>
        <dbReference type="Proteomes" id="UP000199516"/>
    </source>
</evidence>